<dbReference type="EMBL" id="SGPJ01000267">
    <property type="protein sequence ID" value="THG96033.1"/>
    <property type="molecule type" value="Genomic_DNA"/>
</dbReference>
<dbReference type="Gene3D" id="1.20.120.900">
    <property type="entry name" value="Pex19, mPTS binding domain"/>
    <property type="match status" value="1"/>
</dbReference>
<dbReference type="Pfam" id="PF04614">
    <property type="entry name" value="Pex19"/>
    <property type="match status" value="1"/>
</dbReference>
<feature type="compositionally biased region" description="Basic and acidic residues" evidence="1">
    <location>
        <begin position="101"/>
        <end position="118"/>
    </location>
</feature>
<name>A0A4S4KDG9_9APHY</name>
<dbReference type="PANTHER" id="PTHR12774:SF2">
    <property type="entry name" value="PEROXISOMAL BIOGENESIS FACTOR 19"/>
    <property type="match status" value="1"/>
</dbReference>
<feature type="compositionally biased region" description="Polar residues" evidence="1">
    <location>
        <begin position="40"/>
        <end position="60"/>
    </location>
</feature>
<proteinExistence type="predicted"/>
<feature type="region of interest" description="Disordered" evidence="1">
    <location>
        <begin position="295"/>
        <end position="326"/>
    </location>
</feature>
<protein>
    <recommendedName>
        <fullName evidence="4">Peroxin-19</fullName>
    </recommendedName>
</protein>
<dbReference type="GO" id="GO:0033328">
    <property type="term" value="F:peroxisome membrane targeting sequence binding"/>
    <property type="evidence" value="ECO:0007669"/>
    <property type="project" value="TreeGrafter"/>
</dbReference>
<dbReference type="GO" id="GO:0005778">
    <property type="term" value="C:peroxisomal membrane"/>
    <property type="evidence" value="ECO:0007669"/>
    <property type="project" value="TreeGrafter"/>
</dbReference>
<feature type="region of interest" description="Disordered" evidence="1">
    <location>
        <begin position="87"/>
        <end position="118"/>
    </location>
</feature>
<evidence type="ECO:0008006" key="4">
    <source>
        <dbReference type="Google" id="ProtNLM"/>
    </source>
</evidence>
<evidence type="ECO:0000256" key="1">
    <source>
        <dbReference type="SAM" id="MobiDB-lite"/>
    </source>
</evidence>
<dbReference type="AlphaFoldDB" id="A0A4S4KDG9"/>
<reference evidence="2 3" key="1">
    <citation type="submission" date="2019-02" db="EMBL/GenBank/DDBJ databases">
        <title>Genome sequencing of the rare red list fungi Phlebia centrifuga.</title>
        <authorList>
            <person name="Buettner E."/>
            <person name="Kellner H."/>
        </authorList>
    </citation>
    <scope>NUCLEOTIDE SEQUENCE [LARGE SCALE GENOMIC DNA]</scope>
    <source>
        <strain evidence="2 3">DSM 108282</strain>
    </source>
</reference>
<feature type="compositionally biased region" description="Acidic residues" evidence="1">
    <location>
        <begin position="12"/>
        <end position="23"/>
    </location>
</feature>
<keyword evidence="3" id="KW-1185">Reference proteome</keyword>
<feature type="region of interest" description="Disordered" evidence="1">
    <location>
        <begin position="139"/>
        <end position="203"/>
    </location>
</feature>
<dbReference type="PANTHER" id="PTHR12774">
    <property type="entry name" value="PEROXISOMAL BIOGENESIS FACTOR 19"/>
    <property type="match status" value="1"/>
</dbReference>
<feature type="compositionally biased region" description="Basic and acidic residues" evidence="1">
    <location>
        <begin position="146"/>
        <end position="159"/>
    </location>
</feature>
<gene>
    <name evidence="2" type="ORF">EW026_g5718</name>
</gene>
<sequence length="326" mass="35286">MSKAQSTRPTAVDEDVDDLDDVLEQFTPTRPKPAVDSKKASTSATPQLPATAPKTSSATSVKPPIGIDDLDIGDDFARELAEGMASLMREIAAESGTTSDKGNEKDASQSEEDLKREEEFRKAWEAMLVEGLNGQMEADAYGGASEGKRKEGGAVKEDEFQASIRKAMEKLKESEASLHSESGSGSDPLEALLSQLGEGGGEPEAQLQGLLETMMTQLMSKEILYEPLKELSEKFPGYLAENASKMKAEDRQRYESQQKVVTQIITLYEDPTYSPDNSEKALTMSNLMNELQLYGSPPSEIMGPLPPGLDVDQDGLPKLPEGCTIA</sequence>
<organism evidence="2 3">
    <name type="scientific">Hermanssonia centrifuga</name>
    <dbReference type="NCBI Taxonomy" id="98765"/>
    <lineage>
        <taxon>Eukaryota</taxon>
        <taxon>Fungi</taxon>
        <taxon>Dikarya</taxon>
        <taxon>Basidiomycota</taxon>
        <taxon>Agaricomycotina</taxon>
        <taxon>Agaricomycetes</taxon>
        <taxon>Polyporales</taxon>
        <taxon>Meruliaceae</taxon>
        <taxon>Hermanssonia</taxon>
    </lineage>
</organism>
<dbReference type="Proteomes" id="UP000309038">
    <property type="component" value="Unassembled WGS sequence"/>
</dbReference>
<feature type="region of interest" description="Disordered" evidence="1">
    <location>
        <begin position="1"/>
        <end position="71"/>
    </location>
</feature>
<evidence type="ECO:0000313" key="3">
    <source>
        <dbReference type="Proteomes" id="UP000309038"/>
    </source>
</evidence>
<accession>A0A4S4KDG9</accession>
<feature type="compositionally biased region" description="Basic and acidic residues" evidence="1">
    <location>
        <begin position="166"/>
        <end position="178"/>
    </location>
</feature>
<dbReference type="InterPro" id="IPR006708">
    <property type="entry name" value="Pex19"/>
</dbReference>
<dbReference type="GO" id="GO:0045046">
    <property type="term" value="P:protein import into peroxisome membrane"/>
    <property type="evidence" value="ECO:0007669"/>
    <property type="project" value="TreeGrafter"/>
</dbReference>
<dbReference type="InterPro" id="IPR038322">
    <property type="entry name" value="Pex19_C_sf"/>
</dbReference>
<evidence type="ECO:0000313" key="2">
    <source>
        <dbReference type="EMBL" id="THG96033.1"/>
    </source>
</evidence>
<comment type="caution">
    <text evidence="2">The sequence shown here is derived from an EMBL/GenBank/DDBJ whole genome shotgun (WGS) entry which is preliminary data.</text>
</comment>